<protein>
    <submittedName>
        <fullName evidence="2">Uncharacterized protein</fullName>
    </submittedName>
</protein>
<accession>A0A3P9JNF2</accession>
<name>A0A3P9JNF2_ORYLA</name>
<reference evidence="2 3" key="2">
    <citation type="submission" date="2017-04" db="EMBL/GenBank/DDBJ databases">
        <title>CpG methylation of centromeres and impact of large insertions on vertebrate speciation.</title>
        <authorList>
            <person name="Ichikawa K."/>
            <person name="Yoshimura J."/>
            <person name="Morishita S."/>
        </authorList>
    </citation>
    <scope>NUCLEOTIDE SEQUENCE</scope>
    <source>
        <strain evidence="2 3">HSOK</strain>
    </source>
</reference>
<evidence type="ECO:0000256" key="1">
    <source>
        <dbReference type="PROSITE-ProRule" id="PRU00235"/>
    </source>
</evidence>
<evidence type="ECO:0000313" key="2">
    <source>
        <dbReference type="Ensembl" id="ENSORLP00015033890.1"/>
    </source>
</evidence>
<dbReference type="Gene3D" id="2.130.10.30">
    <property type="entry name" value="Regulator of chromosome condensation 1/beta-lactamase-inhibitor protein II"/>
    <property type="match status" value="1"/>
</dbReference>
<reference evidence="2" key="3">
    <citation type="submission" date="2025-08" db="UniProtKB">
        <authorList>
            <consortium name="Ensembl"/>
        </authorList>
    </citation>
    <scope>IDENTIFICATION</scope>
    <source>
        <strain evidence="2">HSOK</strain>
    </source>
</reference>
<organism evidence="2 3">
    <name type="scientific">Oryzias latipes</name>
    <name type="common">Japanese rice fish</name>
    <name type="synonym">Japanese killifish</name>
    <dbReference type="NCBI Taxonomy" id="8090"/>
    <lineage>
        <taxon>Eukaryota</taxon>
        <taxon>Metazoa</taxon>
        <taxon>Chordata</taxon>
        <taxon>Craniata</taxon>
        <taxon>Vertebrata</taxon>
        <taxon>Euteleostomi</taxon>
        <taxon>Actinopterygii</taxon>
        <taxon>Neopterygii</taxon>
        <taxon>Teleostei</taxon>
        <taxon>Neoteleostei</taxon>
        <taxon>Acanthomorphata</taxon>
        <taxon>Ovalentaria</taxon>
        <taxon>Atherinomorphae</taxon>
        <taxon>Beloniformes</taxon>
        <taxon>Adrianichthyidae</taxon>
        <taxon>Oryziinae</taxon>
        <taxon>Oryzias</taxon>
    </lineage>
</organism>
<dbReference type="Pfam" id="PF13540">
    <property type="entry name" value="RCC1_2"/>
    <property type="match status" value="1"/>
</dbReference>
<dbReference type="SUPFAM" id="SSF50985">
    <property type="entry name" value="RCC1/BLIP-II"/>
    <property type="match status" value="1"/>
</dbReference>
<reference key="1">
    <citation type="journal article" date="2007" name="Nature">
        <title>The medaka draft genome and insights into vertebrate genome evolution.</title>
        <authorList>
            <person name="Kasahara M."/>
            <person name="Naruse K."/>
            <person name="Sasaki S."/>
            <person name="Nakatani Y."/>
            <person name="Qu W."/>
            <person name="Ahsan B."/>
            <person name="Yamada T."/>
            <person name="Nagayasu Y."/>
            <person name="Doi K."/>
            <person name="Kasai Y."/>
            <person name="Jindo T."/>
            <person name="Kobayashi D."/>
            <person name="Shimada A."/>
            <person name="Toyoda A."/>
            <person name="Kuroki Y."/>
            <person name="Fujiyama A."/>
            <person name="Sasaki T."/>
            <person name="Shimizu A."/>
            <person name="Asakawa S."/>
            <person name="Shimizu N."/>
            <person name="Hashimoto S."/>
            <person name="Yang J."/>
            <person name="Lee Y."/>
            <person name="Matsushima K."/>
            <person name="Sugano S."/>
            <person name="Sakaizumi M."/>
            <person name="Narita T."/>
            <person name="Ohishi K."/>
            <person name="Haga S."/>
            <person name="Ohta F."/>
            <person name="Nomoto H."/>
            <person name="Nogata K."/>
            <person name="Morishita T."/>
            <person name="Endo T."/>
            <person name="Shin-I T."/>
            <person name="Takeda H."/>
            <person name="Morishita S."/>
            <person name="Kohara Y."/>
        </authorList>
    </citation>
    <scope>NUCLEOTIDE SEQUENCE [LARGE SCALE GENOMIC DNA]</scope>
    <source>
        <strain>Hd-rR</strain>
    </source>
</reference>
<proteinExistence type="predicted"/>
<sequence>MFYVLRISFINDKFKHSPHYSSLFISAIGSSRYPRNITLGRGLKEVACGGQHTLFLLQDGSVYTCGSNSCGQLGEKVSFPFKHQPPYQKSFRLSCG</sequence>
<dbReference type="PROSITE" id="PS50012">
    <property type="entry name" value="RCC1_3"/>
    <property type="match status" value="1"/>
</dbReference>
<evidence type="ECO:0000313" key="3">
    <source>
        <dbReference type="Proteomes" id="UP000265200"/>
    </source>
</evidence>
<dbReference type="InterPro" id="IPR009091">
    <property type="entry name" value="RCC1/BLIP-II"/>
</dbReference>
<feature type="repeat" description="RCC1" evidence="1">
    <location>
        <begin position="60"/>
        <end position="96"/>
    </location>
</feature>
<dbReference type="PROSITE" id="PS00626">
    <property type="entry name" value="RCC1_2"/>
    <property type="match status" value="1"/>
</dbReference>
<dbReference type="InterPro" id="IPR000408">
    <property type="entry name" value="Reg_chr_condens"/>
</dbReference>
<dbReference type="Proteomes" id="UP000265200">
    <property type="component" value="Chromosome 1"/>
</dbReference>
<dbReference type="Ensembl" id="ENSORLT00015027218.1">
    <property type="protein sequence ID" value="ENSORLP00015033890.1"/>
    <property type="gene ID" value="ENSORLG00015019543.1"/>
</dbReference>
<dbReference type="AlphaFoldDB" id="A0A3P9JNF2"/>
<reference evidence="2" key="4">
    <citation type="submission" date="2025-09" db="UniProtKB">
        <authorList>
            <consortium name="Ensembl"/>
        </authorList>
    </citation>
    <scope>IDENTIFICATION</scope>
    <source>
        <strain evidence="2">HSOK</strain>
    </source>
</reference>